<gene>
    <name evidence="1" type="ORF">L211DRAFT_788841</name>
</gene>
<name>A0A3N4LLL4_9PEZI</name>
<feature type="non-terminal residue" evidence="1">
    <location>
        <position position="1"/>
    </location>
</feature>
<dbReference type="EMBL" id="ML121552">
    <property type="protein sequence ID" value="RPB22369.1"/>
    <property type="molecule type" value="Genomic_DNA"/>
</dbReference>
<protein>
    <submittedName>
        <fullName evidence="1">Uncharacterized protein</fullName>
    </submittedName>
</protein>
<organism evidence="1 2">
    <name type="scientific">Terfezia boudieri ATCC MYA-4762</name>
    <dbReference type="NCBI Taxonomy" id="1051890"/>
    <lineage>
        <taxon>Eukaryota</taxon>
        <taxon>Fungi</taxon>
        <taxon>Dikarya</taxon>
        <taxon>Ascomycota</taxon>
        <taxon>Pezizomycotina</taxon>
        <taxon>Pezizomycetes</taxon>
        <taxon>Pezizales</taxon>
        <taxon>Pezizaceae</taxon>
        <taxon>Terfezia</taxon>
    </lineage>
</organism>
<dbReference type="InParanoid" id="A0A3N4LLL4"/>
<dbReference type="AlphaFoldDB" id="A0A3N4LLL4"/>
<sequence length="103" mass="12248">LYMLLYRLASPSRLIDMMQVFGVSRSYISSIVNDLAAYLYKRYHENLYWDKQRLIYQQLKVNLEMSVLLVEDLELHSQDVQGLQTPSQVFVTMQKERIEMPTL</sequence>
<dbReference type="Proteomes" id="UP000267821">
    <property type="component" value="Unassembled WGS sequence"/>
</dbReference>
<accession>A0A3N4LLL4</accession>
<keyword evidence="2" id="KW-1185">Reference proteome</keyword>
<evidence type="ECO:0000313" key="2">
    <source>
        <dbReference type="Proteomes" id="UP000267821"/>
    </source>
</evidence>
<reference evidence="1 2" key="1">
    <citation type="journal article" date="2018" name="Nat. Ecol. Evol.">
        <title>Pezizomycetes genomes reveal the molecular basis of ectomycorrhizal truffle lifestyle.</title>
        <authorList>
            <person name="Murat C."/>
            <person name="Payen T."/>
            <person name="Noel B."/>
            <person name="Kuo A."/>
            <person name="Morin E."/>
            <person name="Chen J."/>
            <person name="Kohler A."/>
            <person name="Krizsan K."/>
            <person name="Balestrini R."/>
            <person name="Da Silva C."/>
            <person name="Montanini B."/>
            <person name="Hainaut M."/>
            <person name="Levati E."/>
            <person name="Barry K.W."/>
            <person name="Belfiori B."/>
            <person name="Cichocki N."/>
            <person name="Clum A."/>
            <person name="Dockter R.B."/>
            <person name="Fauchery L."/>
            <person name="Guy J."/>
            <person name="Iotti M."/>
            <person name="Le Tacon F."/>
            <person name="Lindquist E.A."/>
            <person name="Lipzen A."/>
            <person name="Malagnac F."/>
            <person name="Mello A."/>
            <person name="Molinier V."/>
            <person name="Miyauchi S."/>
            <person name="Poulain J."/>
            <person name="Riccioni C."/>
            <person name="Rubini A."/>
            <person name="Sitrit Y."/>
            <person name="Splivallo R."/>
            <person name="Traeger S."/>
            <person name="Wang M."/>
            <person name="Zifcakova L."/>
            <person name="Wipf D."/>
            <person name="Zambonelli A."/>
            <person name="Paolocci F."/>
            <person name="Nowrousian M."/>
            <person name="Ottonello S."/>
            <person name="Baldrian P."/>
            <person name="Spatafora J.W."/>
            <person name="Henrissat B."/>
            <person name="Nagy L.G."/>
            <person name="Aury J.M."/>
            <person name="Wincker P."/>
            <person name="Grigoriev I.V."/>
            <person name="Bonfante P."/>
            <person name="Martin F.M."/>
        </authorList>
    </citation>
    <scope>NUCLEOTIDE SEQUENCE [LARGE SCALE GENOMIC DNA]</scope>
    <source>
        <strain evidence="1 2">ATCC MYA-4762</strain>
    </source>
</reference>
<dbReference type="STRING" id="1051890.A0A3N4LLL4"/>
<proteinExistence type="predicted"/>
<dbReference type="OrthoDB" id="10546951at2759"/>
<evidence type="ECO:0000313" key="1">
    <source>
        <dbReference type="EMBL" id="RPB22369.1"/>
    </source>
</evidence>